<dbReference type="InterPro" id="IPR012368">
    <property type="entry name" value="OxRdtase_Mopterin-bd_su_IorB"/>
</dbReference>
<keyword evidence="3" id="KW-1185">Reference proteome</keyword>
<dbReference type="InterPro" id="IPR000674">
    <property type="entry name" value="Ald_Oxase/Xan_DH_a/b"/>
</dbReference>
<dbReference type="Proteomes" id="UP001139344">
    <property type="component" value="Unassembled WGS sequence"/>
</dbReference>
<dbReference type="AlphaFoldDB" id="A0A9X2A495"/>
<evidence type="ECO:0000313" key="3">
    <source>
        <dbReference type="Proteomes" id="UP001139344"/>
    </source>
</evidence>
<dbReference type="Pfam" id="PF02738">
    <property type="entry name" value="MoCoBD_1"/>
    <property type="match status" value="1"/>
</dbReference>
<reference evidence="2" key="1">
    <citation type="submission" date="2021-12" db="EMBL/GenBank/DDBJ databases">
        <title>Description of Gramella crocea sp. nov., a new bacterium isolated from activated sludge.</title>
        <authorList>
            <person name="Zhang X."/>
        </authorList>
    </citation>
    <scope>NUCLEOTIDE SEQUENCE</scope>
    <source>
        <strain evidence="2">YB25</strain>
    </source>
</reference>
<dbReference type="InterPro" id="IPR037165">
    <property type="entry name" value="AldOxase/xan_DH_Mopterin-bd_sf"/>
</dbReference>
<dbReference type="PIRSF" id="PIRSF036389">
    <property type="entry name" value="IOR_B"/>
    <property type="match status" value="1"/>
</dbReference>
<dbReference type="InterPro" id="IPR052516">
    <property type="entry name" value="N-heterocyclic_Hydroxylase"/>
</dbReference>
<proteinExistence type="predicted"/>
<dbReference type="Gene3D" id="3.30.365.10">
    <property type="entry name" value="Aldehyde oxidase/xanthine dehydrogenase, molybdopterin binding domain"/>
    <property type="match status" value="4"/>
</dbReference>
<comment type="caution">
    <text evidence="2">The sequence shown here is derived from an EMBL/GenBank/DDBJ whole genome shotgun (WGS) entry which is preliminary data.</text>
</comment>
<dbReference type="InterPro" id="IPR046867">
    <property type="entry name" value="AldOxase/xan_DH_MoCoBD2"/>
</dbReference>
<sequence>MKITRRTFIKNTGYVAIGFSMIPETVLSYESCGFEEVIMQDPRVKDWFQVLEDGRILIFTGKMELGQGIRIAIAQVAAEELNMDIDQVEVHLAETKTTPNEGYTAGSRSITQSAMNVRKAAATAADILLETASEKYNLQKQSLILQKGKILNKENGKAYSFPEVLQGKQIEAAIPSEIKLKRKSEYQLVGTPVPRKDILKMVTGEPVYVQDLRFPDMIHARVIRPPAYNSVLEEFKPEKAEKLSTIINIIRKNNFIGILAGDEYQAQKAKEILERDCKWSVPASLPQTDAWKDYIKEISSKSENVESTGNLNFRDNSVKAFYSKPYIMHGSIGPSCAVGFFDGDKLQIWTHSQGVYPLQGAVADLLNINEGKMQVTGVPGSGCYGHNAADDVSAEVAILALENPGKHIRLQWSRSDEHGWEPYGSAMLMELEGNLDKNGKINNWKYELWSDTHSTRPGGRKENLLPTSYYEGTRTGPSQGYLGGAYRNAQPYYTIQNKKIDAHFFEGPLRVSALRSLGAYANIFAIESFMDELAEKAGKDPLEFRLDHLTDQRAIDILNKLKEMTSNLHLAGNEGLGFAFSRYKNTDSYFGAAVKVSREKDQRIRIKNMWGVIDSGEVINPDGLKNQTEGGMIQSASWTMMEEVKFDKTHVTSLDWQDYPIFRIANIPHMEVQIIDRPYEPPLGAGEAAQGATSAAIVNAIYAATGQRVRDLPVKKTFSV</sequence>
<dbReference type="GO" id="GO:0016491">
    <property type="term" value="F:oxidoreductase activity"/>
    <property type="evidence" value="ECO:0007669"/>
    <property type="project" value="InterPro"/>
</dbReference>
<dbReference type="EMBL" id="JAJSON010000008">
    <property type="protein sequence ID" value="MCG9970469.1"/>
    <property type="molecule type" value="Genomic_DNA"/>
</dbReference>
<dbReference type="Pfam" id="PF20256">
    <property type="entry name" value="MoCoBD_2"/>
    <property type="match status" value="2"/>
</dbReference>
<name>A0A9X2A495_9FLAO</name>
<evidence type="ECO:0000259" key="1">
    <source>
        <dbReference type="SMART" id="SM01008"/>
    </source>
</evidence>
<dbReference type="PANTHER" id="PTHR47495">
    <property type="entry name" value="ALDEHYDE DEHYDROGENASE"/>
    <property type="match status" value="1"/>
</dbReference>
<dbReference type="SMART" id="SM01008">
    <property type="entry name" value="Ald_Xan_dh_C"/>
    <property type="match status" value="1"/>
</dbReference>
<dbReference type="PANTHER" id="PTHR47495:SF1">
    <property type="entry name" value="BLL3820 PROTEIN"/>
    <property type="match status" value="1"/>
</dbReference>
<gene>
    <name evidence="2" type="ORF">LU635_02380</name>
</gene>
<evidence type="ECO:0000313" key="2">
    <source>
        <dbReference type="EMBL" id="MCG9970469.1"/>
    </source>
</evidence>
<dbReference type="InterPro" id="IPR008274">
    <property type="entry name" value="AldOxase/xan_DH_MoCoBD1"/>
</dbReference>
<feature type="domain" description="Aldehyde oxidase/xanthine dehydrogenase a/b hammerhead" evidence="1">
    <location>
        <begin position="203"/>
        <end position="274"/>
    </location>
</feature>
<protein>
    <submittedName>
        <fullName evidence="2">Molybdopterin-dependent oxidoreductase</fullName>
    </submittedName>
</protein>
<dbReference type="Gene3D" id="3.90.1170.50">
    <property type="entry name" value="Aldehyde oxidase/xanthine dehydrogenase, a/b hammerhead"/>
    <property type="match status" value="1"/>
</dbReference>
<dbReference type="SUPFAM" id="SSF56003">
    <property type="entry name" value="Molybdenum cofactor-binding domain"/>
    <property type="match status" value="2"/>
</dbReference>
<dbReference type="RefSeq" id="WP_240095812.1">
    <property type="nucleotide sequence ID" value="NZ_JAJSON010000008.1"/>
</dbReference>
<accession>A0A9X2A495</accession>
<organism evidence="2 3">
    <name type="scientific">Christiangramia crocea</name>
    <dbReference type="NCBI Taxonomy" id="2904124"/>
    <lineage>
        <taxon>Bacteria</taxon>
        <taxon>Pseudomonadati</taxon>
        <taxon>Bacteroidota</taxon>
        <taxon>Flavobacteriia</taxon>
        <taxon>Flavobacteriales</taxon>
        <taxon>Flavobacteriaceae</taxon>
        <taxon>Christiangramia</taxon>
    </lineage>
</organism>